<dbReference type="RefSeq" id="WP_135550202.1">
    <property type="nucleotide sequence ID" value="NZ_SPQQ01000008.1"/>
</dbReference>
<evidence type="ECO:0000313" key="2">
    <source>
        <dbReference type="Proteomes" id="UP000298460"/>
    </source>
</evidence>
<accession>A0A4Z0R0T7</accession>
<protein>
    <submittedName>
        <fullName evidence="1">Uncharacterized protein</fullName>
    </submittedName>
</protein>
<reference evidence="1 2" key="1">
    <citation type="submission" date="2019-03" db="EMBL/GenBank/DDBJ databases">
        <title>Draft Genome Sequence of Desulfosporosinus fructosivorans Strain 63.6F, Isolated from Marine Sediment in the Baltic Sea.</title>
        <authorList>
            <person name="Hausmann B."/>
            <person name="Vandieken V."/>
            <person name="Pjevac P."/>
            <person name="Schreck K."/>
            <person name="Herbold C.W."/>
            <person name="Loy A."/>
        </authorList>
    </citation>
    <scope>NUCLEOTIDE SEQUENCE [LARGE SCALE GENOMIC DNA]</scope>
    <source>
        <strain evidence="1 2">63.6F</strain>
    </source>
</reference>
<name>A0A4Z0R0T7_9FIRM</name>
<gene>
    <name evidence="1" type="ORF">E4K67_20755</name>
</gene>
<dbReference type="AlphaFoldDB" id="A0A4Z0R0T7"/>
<keyword evidence="2" id="KW-1185">Reference proteome</keyword>
<comment type="caution">
    <text evidence="1">The sequence shown here is derived from an EMBL/GenBank/DDBJ whole genome shotgun (WGS) entry which is preliminary data.</text>
</comment>
<sequence>MSKKLKVALSILIITILVIATVKQSIRLHNSINRVQFPTQQSRQLSKSGIYNWMTVGELTEKFGTKEEKVFELLGITPQPEDYNLSILALRKKYNITSEEMLKGLKNVINHSSQNGGKHD</sequence>
<dbReference type="Proteomes" id="UP000298460">
    <property type="component" value="Unassembled WGS sequence"/>
</dbReference>
<organism evidence="1 2">
    <name type="scientific">Desulfosporosinus fructosivorans</name>
    <dbReference type="NCBI Taxonomy" id="2018669"/>
    <lineage>
        <taxon>Bacteria</taxon>
        <taxon>Bacillati</taxon>
        <taxon>Bacillota</taxon>
        <taxon>Clostridia</taxon>
        <taxon>Eubacteriales</taxon>
        <taxon>Desulfitobacteriaceae</taxon>
        <taxon>Desulfosporosinus</taxon>
    </lineage>
</organism>
<evidence type="ECO:0000313" key="1">
    <source>
        <dbReference type="EMBL" id="TGE36360.1"/>
    </source>
</evidence>
<proteinExistence type="predicted"/>
<dbReference type="OrthoDB" id="1921805at2"/>
<dbReference type="EMBL" id="SPQQ01000008">
    <property type="protein sequence ID" value="TGE36360.1"/>
    <property type="molecule type" value="Genomic_DNA"/>
</dbReference>